<dbReference type="KEGG" id="trg:TRUGW13939_09711"/>
<dbReference type="Gene3D" id="3.40.970.10">
    <property type="entry name" value="Ribonuclease H1, N-terminal domain"/>
    <property type="match status" value="2"/>
</dbReference>
<dbReference type="AlphaFoldDB" id="A0A7H8R841"/>
<dbReference type="OrthoDB" id="407198at2759"/>
<dbReference type="RefSeq" id="XP_035348724.1">
    <property type="nucleotide sequence ID" value="XM_035492831.1"/>
</dbReference>
<dbReference type="Pfam" id="PF01693">
    <property type="entry name" value="Cauli_VI"/>
    <property type="match status" value="1"/>
</dbReference>
<evidence type="ECO:0000259" key="1">
    <source>
        <dbReference type="Pfam" id="PF01693"/>
    </source>
</evidence>
<keyword evidence="3" id="KW-1185">Reference proteome</keyword>
<organism evidence="2 3">
    <name type="scientific">Talaromyces rugulosus</name>
    <name type="common">Penicillium rugulosum</name>
    <dbReference type="NCBI Taxonomy" id="121627"/>
    <lineage>
        <taxon>Eukaryota</taxon>
        <taxon>Fungi</taxon>
        <taxon>Dikarya</taxon>
        <taxon>Ascomycota</taxon>
        <taxon>Pezizomycotina</taxon>
        <taxon>Eurotiomycetes</taxon>
        <taxon>Eurotiomycetidae</taxon>
        <taxon>Eurotiales</taxon>
        <taxon>Trichocomaceae</taxon>
        <taxon>Talaromyces</taxon>
        <taxon>Talaromyces sect. Islandici</taxon>
    </lineage>
</organism>
<feature type="domain" description="Ribonuclease H1 N-terminal" evidence="1">
    <location>
        <begin position="16"/>
        <end position="57"/>
    </location>
</feature>
<accession>A0A7H8R841</accession>
<dbReference type="EMBL" id="CP055902">
    <property type="protein sequence ID" value="QKX62550.1"/>
    <property type="molecule type" value="Genomic_DNA"/>
</dbReference>
<evidence type="ECO:0000313" key="2">
    <source>
        <dbReference type="EMBL" id="QKX62550.1"/>
    </source>
</evidence>
<dbReference type="SUPFAM" id="SSF55658">
    <property type="entry name" value="L9 N-domain-like"/>
    <property type="match status" value="1"/>
</dbReference>
<proteinExistence type="predicted"/>
<name>A0A7H8R841_TALRU</name>
<evidence type="ECO:0000313" key="3">
    <source>
        <dbReference type="Proteomes" id="UP000509510"/>
    </source>
</evidence>
<dbReference type="InterPro" id="IPR009027">
    <property type="entry name" value="Ribosomal_bL9/RNase_H1_N"/>
</dbReference>
<gene>
    <name evidence="2" type="ORF">TRUGW13939_09711</name>
</gene>
<dbReference type="Proteomes" id="UP000509510">
    <property type="component" value="Chromosome V"/>
</dbReference>
<dbReference type="GeneID" id="55997194"/>
<protein>
    <recommendedName>
        <fullName evidence="1">Ribonuclease H1 N-terminal domain-containing protein</fullName>
    </recommendedName>
</protein>
<reference evidence="3" key="1">
    <citation type="submission" date="2020-06" db="EMBL/GenBank/DDBJ databases">
        <title>A chromosome-scale genome assembly of Talaromyces rugulosus W13939.</title>
        <authorList>
            <person name="Wang B."/>
            <person name="Guo L."/>
            <person name="Ye K."/>
            <person name="Wang L."/>
        </authorList>
    </citation>
    <scope>NUCLEOTIDE SEQUENCE [LARGE SCALE GENOMIC DNA]</scope>
    <source>
        <strain evidence="3">W13939</strain>
    </source>
</reference>
<dbReference type="InterPro" id="IPR037056">
    <property type="entry name" value="RNase_H1_N_sf"/>
</dbReference>
<sequence length="206" mass="23526">MKSKAQKKKNKSKNEYYAVYKGRVDEPTIFSSWGDAHPRVTECDADHGAFPTLEEARDSMKRRGIIGPKEVFKEGAGETAPLPGNQAFYAVAYGRNPGIYEDYQFVRILRRVCILLTKTSKEAGAESKVNVFPGSCHKAFRTRAQAEAFIEDWKDTYAEIWRREIRKALDQGLRPENLKFQVEKILHSQESSELSDQFSILSVKKE</sequence>
<dbReference type="InterPro" id="IPR011320">
    <property type="entry name" value="RNase_H1_N"/>
</dbReference>